<dbReference type="OrthoDB" id="9789409at2"/>
<dbReference type="AlphaFoldDB" id="A0A3L7A9D9"/>
<gene>
    <name evidence="11" type="ORF">D9V32_07490</name>
</gene>
<feature type="transmembrane region" description="Helical" evidence="9">
    <location>
        <begin position="165"/>
        <end position="190"/>
    </location>
</feature>
<evidence type="ECO:0000256" key="9">
    <source>
        <dbReference type="RuleBase" id="RU361157"/>
    </source>
</evidence>
<feature type="transmembrane region" description="Helical" evidence="9">
    <location>
        <begin position="235"/>
        <end position="253"/>
    </location>
</feature>
<feature type="transmembrane region" description="Helical" evidence="9">
    <location>
        <begin position="202"/>
        <end position="228"/>
    </location>
</feature>
<dbReference type="EMBL" id="RCUX01000005">
    <property type="protein sequence ID" value="RLP75992.1"/>
    <property type="molecule type" value="Genomic_DNA"/>
</dbReference>
<accession>A0A3L7A9D9</accession>
<evidence type="ECO:0000256" key="3">
    <source>
        <dbReference type="ARBA" id="ARBA00022448"/>
    </source>
</evidence>
<dbReference type="Proteomes" id="UP000272503">
    <property type="component" value="Unassembled WGS sequence"/>
</dbReference>
<keyword evidence="12" id="KW-1185">Reference proteome</keyword>
<reference evidence="11 12" key="1">
    <citation type="submission" date="2018-10" db="EMBL/GenBank/DDBJ databases">
        <authorList>
            <person name="Li J."/>
        </authorList>
    </citation>
    <scope>NUCLEOTIDE SEQUENCE [LARGE SCALE GENOMIC DNA]</scope>
    <source>
        <strain evidence="11 12">IF 016277</strain>
    </source>
</reference>
<sequence>MPAPTCTRFVRRSGGRVRRVLEEPLSVNNTPAESAESRIARLSTEPFVSVGHNPGFFSGTRASIVDIWKHRELLGLLVRRELRAKYKDSRLGIVWSLARPLAQLLIYYFAIGQVLGAARNTPDFAIFVFIGLTMWALFTDILNTGVGSIVSNSGLVKKVYLPREIFPLAGVGSALFNFGVQLVILVIAFVALKAPPLPDYLLLAPLALITLVVFATAIGLALAALNVYLRDIQHFVELAITILFWASPIVYPLRFVHQHLHGNWLEQIYLNNPITLCIVSMQRALWSAGSTATHEDLVQYWPPNLEIRLLITLGISLVLLWLAQRLFARLQGSFAQEL</sequence>
<comment type="caution">
    <text evidence="11">The sequence shown here is derived from an EMBL/GenBank/DDBJ whole genome shotgun (WGS) entry which is preliminary data.</text>
</comment>
<evidence type="ECO:0000256" key="4">
    <source>
        <dbReference type="ARBA" id="ARBA00022475"/>
    </source>
</evidence>
<evidence type="ECO:0000256" key="7">
    <source>
        <dbReference type="ARBA" id="ARBA00022989"/>
    </source>
</evidence>
<name>A0A3L7A9D9_9MICO</name>
<evidence type="ECO:0000256" key="8">
    <source>
        <dbReference type="ARBA" id="ARBA00023136"/>
    </source>
</evidence>
<keyword evidence="6 9" id="KW-0812">Transmembrane</keyword>
<keyword evidence="8 9" id="KW-0472">Membrane</keyword>
<evidence type="ECO:0000256" key="1">
    <source>
        <dbReference type="ARBA" id="ARBA00004429"/>
    </source>
</evidence>
<comment type="subcellular location">
    <subcellularLocation>
        <location evidence="1">Cell inner membrane</location>
        <topology evidence="1">Multi-pass membrane protein</topology>
    </subcellularLocation>
    <subcellularLocation>
        <location evidence="9">Cell membrane</location>
        <topology evidence="9">Multi-pass membrane protein</topology>
    </subcellularLocation>
</comment>
<comment type="similarity">
    <text evidence="2 9">Belongs to the ABC-2 integral membrane protein family.</text>
</comment>
<evidence type="ECO:0000259" key="10">
    <source>
        <dbReference type="PROSITE" id="PS51012"/>
    </source>
</evidence>
<dbReference type="PANTHER" id="PTHR30413:SF8">
    <property type="entry name" value="TRANSPORT PERMEASE PROTEIN"/>
    <property type="match status" value="1"/>
</dbReference>
<evidence type="ECO:0000313" key="11">
    <source>
        <dbReference type="EMBL" id="RLP75992.1"/>
    </source>
</evidence>
<dbReference type="Pfam" id="PF01061">
    <property type="entry name" value="ABC2_membrane"/>
    <property type="match status" value="1"/>
</dbReference>
<feature type="transmembrane region" description="Helical" evidence="9">
    <location>
        <begin position="124"/>
        <end position="144"/>
    </location>
</feature>
<keyword evidence="3 9" id="KW-0813">Transport</keyword>
<evidence type="ECO:0000313" key="12">
    <source>
        <dbReference type="Proteomes" id="UP000272503"/>
    </source>
</evidence>
<keyword evidence="4 9" id="KW-1003">Cell membrane</keyword>
<keyword evidence="7 9" id="KW-1133">Transmembrane helix</keyword>
<organism evidence="11 12">
    <name type="scientific">Mycetocola tolaasinivorans</name>
    <dbReference type="NCBI Taxonomy" id="76635"/>
    <lineage>
        <taxon>Bacteria</taxon>
        <taxon>Bacillati</taxon>
        <taxon>Actinomycetota</taxon>
        <taxon>Actinomycetes</taxon>
        <taxon>Micrococcales</taxon>
        <taxon>Microbacteriaceae</taxon>
        <taxon>Mycetocola</taxon>
    </lineage>
</organism>
<dbReference type="PROSITE" id="PS51012">
    <property type="entry name" value="ABC_TM2"/>
    <property type="match status" value="1"/>
</dbReference>
<proteinExistence type="inferred from homology"/>
<dbReference type="GO" id="GO:0015920">
    <property type="term" value="P:lipopolysaccharide transport"/>
    <property type="evidence" value="ECO:0007669"/>
    <property type="project" value="TreeGrafter"/>
</dbReference>
<dbReference type="InterPro" id="IPR047817">
    <property type="entry name" value="ABC2_TM_bact-type"/>
</dbReference>
<feature type="transmembrane region" description="Helical" evidence="9">
    <location>
        <begin position="305"/>
        <end position="323"/>
    </location>
</feature>
<dbReference type="PANTHER" id="PTHR30413">
    <property type="entry name" value="INNER MEMBRANE TRANSPORT PERMEASE"/>
    <property type="match status" value="1"/>
</dbReference>
<evidence type="ECO:0000256" key="5">
    <source>
        <dbReference type="ARBA" id="ARBA00022519"/>
    </source>
</evidence>
<protein>
    <recommendedName>
        <fullName evidence="9">Transport permease protein</fullName>
    </recommendedName>
</protein>
<dbReference type="InterPro" id="IPR013525">
    <property type="entry name" value="ABC2_TM"/>
</dbReference>
<dbReference type="GO" id="GO:0005886">
    <property type="term" value="C:plasma membrane"/>
    <property type="evidence" value="ECO:0007669"/>
    <property type="project" value="UniProtKB-SubCell"/>
</dbReference>
<keyword evidence="5" id="KW-0997">Cell inner membrane</keyword>
<feature type="transmembrane region" description="Helical" evidence="9">
    <location>
        <begin position="93"/>
        <end position="118"/>
    </location>
</feature>
<feature type="domain" description="ABC transmembrane type-2" evidence="10">
    <location>
        <begin position="91"/>
        <end position="330"/>
    </location>
</feature>
<evidence type="ECO:0000256" key="6">
    <source>
        <dbReference type="ARBA" id="ARBA00022692"/>
    </source>
</evidence>
<evidence type="ECO:0000256" key="2">
    <source>
        <dbReference type="ARBA" id="ARBA00007783"/>
    </source>
</evidence>
<dbReference type="GO" id="GO:0140359">
    <property type="term" value="F:ABC-type transporter activity"/>
    <property type="evidence" value="ECO:0007669"/>
    <property type="project" value="InterPro"/>
</dbReference>